<dbReference type="OrthoDB" id="10590420at2759"/>
<dbReference type="Proteomes" id="UP000748531">
    <property type="component" value="Unassembled WGS sequence"/>
</dbReference>
<evidence type="ECO:0000313" key="2">
    <source>
        <dbReference type="EMBL" id="KAF5405537.1"/>
    </source>
</evidence>
<evidence type="ECO:0000313" key="3">
    <source>
        <dbReference type="Proteomes" id="UP000748531"/>
    </source>
</evidence>
<feature type="region of interest" description="Disordered" evidence="1">
    <location>
        <begin position="1059"/>
        <end position="1089"/>
    </location>
</feature>
<reference evidence="2" key="1">
    <citation type="submission" date="2019-05" db="EMBL/GenBank/DDBJ databases">
        <title>Annotation for the trematode Paragonimus heterotremus.</title>
        <authorList>
            <person name="Choi Y.-J."/>
        </authorList>
    </citation>
    <scope>NUCLEOTIDE SEQUENCE</scope>
    <source>
        <strain evidence="2">LC</strain>
    </source>
</reference>
<feature type="compositionally biased region" description="Basic residues" evidence="1">
    <location>
        <begin position="746"/>
        <end position="766"/>
    </location>
</feature>
<name>A0A8J4TMV9_9TREM</name>
<protein>
    <submittedName>
        <fullName evidence="2">Uncharacterized protein</fullName>
    </submittedName>
</protein>
<accession>A0A8J4TMV9</accession>
<gene>
    <name evidence="2" type="ORF">PHET_00917</name>
</gene>
<dbReference type="AlphaFoldDB" id="A0A8J4TMV9"/>
<evidence type="ECO:0000256" key="1">
    <source>
        <dbReference type="SAM" id="MobiDB-lite"/>
    </source>
</evidence>
<feature type="compositionally biased region" description="Basic and acidic residues" evidence="1">
    <location>
        <begin position="11"/>
        <end position="28"/>
    </location>
</feature>
<feature type="region of interest" description="Disordered" evidence="1">
    <location>
        <begin position="922"/>
        <end position="949"/>
    </location>
</feature>
<feature type="compositionally biased region" description="Low complexity" evidence="1">
    <location>
        <begin position="1072"/>
        <end position="1083"/>
    </location>
</feature>
<feature type="region of interest" description="Disordered" evidence="1">
    <location>
        <begin position="738"/>
        <end position="774"/>
    </location>
</feature>
<sequence>MREINTIQARLSRESSEEKFDEKADEKYAANADRPPYSETSHHDEQTGTFSYNTQSSQPSCMSSSFWTRNLENRYNRTEGYRLTRWNSLDRFRNLIQNQFDKVEECNFVNFIDDNTVLIQTSAKISDFVEELFATANLSENHVQNSFTDTETLCDLWVNQGQLTYVISQDSNHVINRERYGVKVRLHENVDQLQLATNKIQFTNLHDFKLSAVLLIQTRKQTVLSMARVFLWMKQLAGSRHLLAAGKAYFTKHRVPTSNLRDRVSSKDENQTTECDLAQCSEQISYDTNIDLHKYPKYRAPDLTLINEDKMNRRQTMTHSFWHLSTICIRITGHETFSQCRITESLENCTFELKVITSCDINFVYLLPLFMLTFLKGYSKDAVRQQQHHRKPSKQVHFVCLISVSIELTNPSRVGQTKSLQLNNNNRGNTGISSGIMLSKITRKESPKNRRVCRNTPNTSSACLKYLSYSRHFKNGDLRATAPAARLYCLPTRECRGENDSERWPSIAQINESFLSQFLFDEWVKNSKSKYQPIKGKDEIDGHCKIKEHFHRPSIVCGVSESSRGWGTWGENSRTRQSVSQDVVECEVDCVSASLNSTSHLKEDSFHQYSRNNKDSTRSSSVQLCWKDEEYLPQSRTYKSKQSNFCIFTKLQRCLSDQFVSHCKQLFVDDAVCGYHTANDTTEMHHAKCQIHHGAQCFDHSSHSSIPDNLSESVLSFRCTEDDNACYGCSQSASETGIPLDEQPYKKKQRAGRSRKSRRRRRRSRSSNRTTSGSVHSYLDSLVLGGSDSPAKSPNKKLTALCAENFSPFFNTTVIGTTSRRFKVVKKNQRICICMTRRPTLRKNKMKVPDYKFLSDSTKSVGRIRVKANKAQKGFYPPAESQTKPVNHISSSAPAKFPNEKIPLSSTLTKVGSDSVTHKPSKLGFLNGIGPGNEVERTARSSSMMPTVEEEEKLKRASITESGGQPVGIQNDQAFSDSKANESIKTTAPIATSIITDPTMAGNASRGRSWNSKIEPTIIRETNAVTSPTETNTIPTPFDQPDPEKILPGTSSVVRLLDTPKLVDQPDREPETTQGGPTSTETTMSVTQKSKDFEVNIKCTNVTDTN</sequence>
<feature type="region of interest" description="Disordered" evidence="1">
    <location>
        <begin position="875"/>
        <end position="900"/>
    </location>
</feature>
<keyword evidence="3" id="KW-1185">Reference proteome</keyword>
<comment type="caution">
    <text evidence="2">The sequence shown here is derived from an EMBL/GenBank/DDBJ whole genome shotgun (WGS) entry which is preliminary data.</text>
</comment>
<feature type="region of interest" description="Disordered" evidence="1">
    <location>
        <begin position="1"/>
        <end position="56"/>
    </location>
</feature>
<organism evidence="2 3">
    <name type="scientific">Paragonimus heterotremus</name>
    <dbReference type="NCBI Taxonomy" id="100268"/>
    <lineage>
        <taxon>Eukaryota</taxon>
        <taxon>Metazoa</taxon>
        <taxon>Spiralia</taxon>
        <taxon>Lophotrochozoa</taxon>
        <taxon>Platyhelminthes</taxon>
        <taxon>Trematoda</taxon>
        <taxon>Digenea</taxon>
        <taxon>Plagiorchiida</taxon>
        <taxon>Troglotremata</taxon>
        <taxon>Troglotrematidae</taxon>
        <taxon>Paragonimus</taxon>
    </lineage>
</organism>
<proteinExistence type="predicted"/>
<feature type="compositionally biased region" description="Polar residues" evidence="1">
    <location>
        <begin position="880"/>
        <end position="893"/>
    </location>
</feature>
<dbReference type="EMBL" id="LUCH01000291">
    <property type="protein sequence ID" value="KAF5405537.1"/>
    <property type="molecule type" value="Genomic_DNA"/>
</dbReference>